<name>A0AA85EP82_9TREM</name>
<feature type="domain" description="G-protein coupled receptors family 1 profile" evidence="10">
    <location>
        <begin position="83"/>
        <end position="359"/>
    </location>
</feature>
<keyword evidence="5 9" id="KW-0472">Membrane</keyword>
<dbReference type="GO" id="GO:0004930">
    <property type="term" value="F:G protein-coupled receptor activity"/>
    <property type="evidence" value="ECO:0007669"/>
    <property type="project" value="UniProtKB-KW"/>
</dbReference>
<feature type="transmembrane region" description="Helical" evidence="9">
    <location>
        <begin position="302"/>
        <end position="319"/>
    </location>
</feature>
<evidence type="ECO:0000256" key="7">
    <source>
        <dbReference type="ARBA" id="ARBA00023224"/>
    </source>
</evidence>
<protein>
    <recommendedName>
        <fullName evidence="10">G-protein coupled receptors family 1 profile domain-containing protein</fullName>
    </recommendedName>
</protein>
<dbReference type="PROSITE" id="PS50262">
    <property type="entry name" value="G_PROTEIN_RECEP_F1_2"/>
    <property type="match status" value="1"/>
</dbReference>
<feature type="transmembrane region" description="Helical" evidence="9">
    <location>
        <begin position="339"/>
        <end position="362"/>
    </location>
</feature>
<comment type="similarity">
    <text evidence="8">Belongs to the G-protein coupled receptor 1 family.</text>
</comment>
<evidence type="ECO:0000259" key="10">
    <source>
        <dbReference type="PROSITE" id="PS50262"/>
    </source>
</evidence>
<keyword evidence="2 8" id="KW-0812">Transmembrane</keyword>
<dbReference type="PANTHER" id="PTHR45695:SF9">
    <property type="entry name" value="LEUCOKININ RECEPTOR"/>
    <property type="match status" value="1"/>
</dbReference>
<dbReference type="AlphaFoldDB" id="A0AA85EP82"/>
<proteinExistence type="inferred from homology"/>
<dbReference type="Proteomes" id="UP000050792">
    <property type="component" value="Unassembled WGS sequence"/>
</dbReference>
<evidence type="ECO:0000256" key="6">
    <source>
        <dbReference type="ARBA" id="ARBA00023170"/>
    </source>
</evidence>
<keyword evidence="6 8" id="KW-0675">Receptor</keyword>
<dbReference type="PRINTS" id="PR00237">
    <property type="entry name" value="GPCRRHODOPSN"/>
</dbReference>
<evidence type="ECO:0000313" key="12">
    <source>
        <dbReference type="WBParaSite" id="SRDH1_16990.1"/>
    </source>
</evidence>
<dbReference type="PANTHER" id="PTHR45695">
    <property type="entry name" value="LEUCOKININ RECEPTOR-RELATED"/>
    <property type="match status" value="1"/>
</dbReference>
<comment type="subcellular location">
    <subcellularLocation>
        <location evidence="1">Membrane</location>
        <topology evidence="1">Multi-pass membrane protein</topology>
    </subcellularLocation>
</comment>
<feature type="transmembrane region" description="Helical" evidence="9">
    <location>
        <begin position="252"/>
        <end position="277"/>
    </location>
</feature>
<feature type="transmembrane region" description="Helical" evidence="9">
    <location>
        <begin position="68"/>
        <end position="89"/>
    </location>
</feature>
<reference evidence="12" key="2">
    <citation type="submission" date="2023-11" db="UniProtKB">
        <authorList>
            <consortium name="WormBaseParasite"/>
        </authorList>
    </citation>
    <scope>IDENTIFICATION</scope>
</reference>
<evidence type="ECO:0000256" key="1">
    <source>
        <dbReference type="ARBA" id="ARBA00004141"/>
    </source>
</evidence>
<evidence type="ECO:0000256" key="9">
    <source>
        <dbReference type="SAM" id="Phobius"/>
    </source>
</evidence>
<dbReference type="WBParaSite" id="SRDH1_16990.1">
    <property type="protein sequence ID" value="SRDH1_16990.1"/>
    <property type="gene ID" value="SRDH1_16990"/>
</dbReference>
<dbReference type="Gene3D" id="1.20.1070.10">
    <property type="entry name" value="Rhodopsin 7-helix transmembrane proteins"/>
    <property type="match status" value="1"/>
</dbReference>
<dbReference type="Pfam" id="PF00001">
    <property type="entry name" value="7tm_1"/>
    <property type="match status" value="1"/>
</dbReference>
<organism evidence="11 12">
    <name type="scientific">Schistosoma rodhaini</name>
    <dbReference type="NCBI Taxonomy" id="6188"/>
    <lineage>
        <taxon>Eukaryota</taxon>
        <taxon>Metazoa</taxon>
        <taxon>Spiralia</taxon>
        <taxon>Lophotrochozoa</taxon>
        <taxon>Platyhelminthes</taxon>
        <taxon>Trematoda</taxon>
        <taxon>Digenea</taxon>
        <taxon>Strigeidida</taxon>
        <taxon>Schistosomatoidea</taxon>
        <taxon>Schistosomatidae</taxon>
        <taxon>Schistosoma</taxon>
    </lineage>
</organism>
<evidence type="ECO:0000313" key="11">
    <source>
        <dbReference type="Proteomes" id="UP000050792"/>
    </source>
</evidence>
<feature type="transmembrane region" description="Helical" evidence="9">
    <location>
        <begin position="110"/>
        <end position="130"/>
    </location>
</feature>
<dbReference type="PROSITE" id="PS00237">
    <property type="entry name" value="G_PROTEIN_RECEP_F1_1"/>
    <property type="match status" value="1"/>
</dbReference>
<evidence type="ECO:0000256" key="3">
    <source>
        <dbReference type="ARBA" id="ARBA00022989"/>
    </source>
</evidence>
<feature type="transmembrane region" description="Helical" evidence="9">
    <location>
        <begin position="142"/>
        <end position="164"/>
    </location>
</feature>
<accession>A0AA85EP82</accession>
<dbReference type="CDD" id="cd00637">
    <property type="entry name" value="7tm_classA_rhodopsin-like"/>
    <property type="match status" value="1"/>
</dbReference>
<dbReference type="GO" id="GO:0005886">
    <property type="term" value="C:plasma membrane"/>
    <property type="evidence" value="ECO:0007669"/>
    <property type="project" value="TreeGrafter"/>
</dbReference>
<dbReference type="InterPro" id="IPR017452">
    <property type="entry name" value="GPCR_Rhodpsn_7TM"/>
</dbReference>
<evidence type="ECO:0000256" key="2">
    <source>
        <dbReference type="ARBA" id="ARBA00022692"/>
    </source>
</evidence>
<evidence type="ECO:0000256" key="5">
    <source>
        <dbReference type="ARBA" id="ARBA00023136"/>
    </source>
</evidence>
<dbReference type="InterPro" id="IPR000276">
    <property type="entry name" value="GPCR_Rhodpsn"/>
</dbReference>
<evidence type="ECO:0000256" key="4">
    <source>
        <dbReference type="ARBA" id="ARBA00023040"/>
    </source>
</evidence>
<reference evidence="11" key="1">
    <citation type="submission" date="2022-06" db="EMBL/GenBank/DDBJ databases">
        <authorList>
            <person name="Berger JAMES D."/>
            <person name="Berger JAMES D."/>
        </authorList>
    </citation>
    <scope>NUCLEOTIDE SEQUENCE [LARGE SCALE GENOMIC DNA]</scope>
</reference>
<sequence length="438" mass="50042">MNESIIQNNQSIYSIYNQNNNNNNTINDIQLILQWSLTNLSTKNTSQQIYYFFNNYVNTLIKNPYKRVLLSLYIIILIFGTFINLLLIYTIKKLRNPKSLANRRMLLIRVLCDLALAWFGVPYTAYTAVYKNWLLGNIMCKISAFLIYFIVALNNFLLVAICLNRSVGISQYGKHLTDPTVSVPCRVKCLLVAAGLLALIIAFPGGIVSEQVQIKLPETMKIYFDLNTDISEMIPMICMDSWSREAQLAYDVILIIAIYVLPLIVVCLSQHVVTVHLKQSQRLLMLSGYRNTTAWTRRRQRLTRLCVLMAALFVLSWSPNHVCNLLTKTFHINYPVTEILLDYSMCLAMSNAVTGPLLLIATCSNYHRYIFRFFYRSSITSHSTTSYSMPVNSIHSSTGIGSPIETFPTIHNRVRKQKLKFVGNSRTLEMVGNECDSN</sequence>
<keyword evidence="3 9" id="KW-1133">Transmembrane helix</keyword>
<keyword evidence="11" id="KW-1185">Reference proteome</keyword>
<keyword evidence="7 8" id="KW-0807">Transducer</keyword>
<feature type="transmembrane region" description="Helical" evidence="9">
    <location>
        <begin position="185"/>
        <end position="207"/>
    </location>
</feature>
<keyword evidence="4 8" id="KW-0297">G-protein coupled receptor</keyword>
<dbReference type="SUPFAM" id="SSF81321">
    <property type="entry name" value="Family A G protein-coupled receptor-like"/>
    <property type="match status" value="1"/>
</dbReference>
<evidence type="ECO:0000256" key="8">
    <source>
        <dbReference type="RuleBase" id="RU000688"/>
    </source>
</evidence>